<dbReference type="Gene3D" id="2.30.40.10">
    <property type="entry name" value="Urease, subunit C, domain 1"/>
    <property type="match status" value="1"/>
</dbReference>
<dbReference type="Gene3D" id="3.20.20.140">
    <property type="entry name" value="Metal-dependent hydrolases"/>
    <property type="match status" value="1"/>
</dbReference>
<reference evidence="4" key="1">
    <citation type="submission" date="2022-08" db="EMBL/GenBank/DDBJ databases">
        <title>Complete Genome Sequences of 2 Bosea sp. soil isolates.</title>
        <authorList>
            <person name="Alvarez Arevalo M."/>
            <person name="Sterndorff E.B."/>
            <person name="Faurdal D."/>
            <person name="Joergensen T.S."/>
            <person name="Weber T."/>
        </authorList>
    </citation>
    <scope>NUCLEOTIDE SEQUENCE</scope>
    <source>
        <strain evidence="4">NBC_00436</strain>
    </source>
</reference>
<comment type="similarity">
    <text evidence="1">Belongs to the metallo-dependent hydrolases superfamily. ATZ/TRZ family.</text>
</comment>
<dbReference type="AlphaFoldDB" id="A0A9E7ZY00"/>
<dbReference type="EMBL" id="CP102774">
    <property type="protein sequence ID" value="UZF88432.1"/>
    <property type="molecule type" value="Genomic_DNA"/>
</dbReference>
<sequence>MPGWLTIENGTVLPMTQREIIANGHVLIKDERIVAVGPGLAPERDGLTRLDARGGLILPGLVDAHAHAGHGLTKGLGSASGEWMTIAGRIYARATDAAFWHAEARLSALERLMCGTTTAALLMGGGPDIMRSETPEAAEAHLDGVRSVGVAEVLAVGPNRPDGPAQYLSWNGTESRELPVSPREQIAVTRRLVQAYNGDTGATLQIAVSLPVFSAIDLAIPGEDAPAALSRAALRLAEETGALLVQDGHRDGSMAAAAAAVGLGPRHAVFAHSIDLTEADRAALRASGAAIAHNPSALMSVFGRCPAPELAAEGVTVAIGSDAPAPDRPFDLFRCMFHMHRYHATHFHDDSVLPPWQVLEMATIEGAKALNLADQIGSLEPGKRADVIVVDWAKPHLWPPVEPVQRLTRFANGADVASVVVAGRVLMQDRRVLSVDPAAVLREAGDAYATMIARGGLADRFPLLREGLPQ</sequence>
<dbReference type="SUPFAM" id="SSF51338">
    <property type="entry name" value="Composite domain of metallo-dependent hydrolases"/>
    <property type="match status" value="1"/>
</dbReference>
<keyword evidence="2" id="KW-0378">Hydrolase</keyword>
<evidence type="ECO:0000313" key="4">
    <source>
        <dbReference type="EMBL" id="UZF88432.1"/>
    </source>
</evidence>
<evidence type="ECO:0000256" key="2">
    <source>
        <dbReference type="ARBA" id="ARBA00022801"/>
    </source>
</evidence>
<feature type="domain" description="Amidohydrolase-related" evidence="3">
    <location>
        <begin position="266"/>
        <end position="425"/>
    </location>
</feature>
<evidence type="ECO:0000256" key="1">
    <source>
        <dbReference type="ARBA" id="ARBA00006745"/>
    </source>
</evidence>
<name>A0A9E7ZY00_9HYPH</name>
<dbReference type="InterPro" id="IPR006680">
    <property type="entry name" value="Amidohydro-rel"/>
</dbReference>
<evidence type="ECO:0000259" key="3">
    <source>
        <dbReference type="Pfam" id="PF01979"/>
    </source>
</evidence>
<dbReference type="PANTHER" id="PTHR43794:SF11">
    <property type="entry name" value="AMIDOHYDROLASE-RELATED DOMAIN-CONTAINING PROTEIN"/>
    <property type="match status" value="1"/>
</dbReference>
<dbReference type="InterPro" id="IPR032466">
    <property type="entry name" value="Metal_Hydrolase"/>
</dbReference>
<dbReference type="InterPro" id="IPR011059">
    <property type="entry name" value="Metal-dep_hydrolase_composite"/>
</dbReference>
<protein>
    <submittedName>
        <fullName evidence="4">Amidohydrolase family protein</fullName>
    </submittedName>
</protein>
<proteinExistence type="inferred from homology"/>
<dbReference type="Pfam" id="PF01979">
    <property type="entry name" value="Amidohydro_1"/>
    <property type="match status" value="1"/>
</dbReference>
<organism evidence="4">
    <name type="scientific">Bosea sp. NBC_00436</name>
    <dbReference type="NCBI Taxonomy" id="2969620"/>
    <lineage>
        <taxon>Bacteria</taxon>
        <taxon>Pseudomonadati</taxon>
        <taxon>Pseudomonadota</taxon>
        <taxon>Alphaproteobacteria</taxon>
        <taxon>Hyphomicrobiales</taxon>
        <taxon>Boseaceae</taxon>
        <taxon>Bosea</taxon>
    </lineage>
</organism>
<dbReference type="PANTHER" id="PTHR43794">
    <property type="entry name" value="AMINOHYDROLASE SSNA-RELATED"/>
    <property type="match status" value="1"/>
</dbReference>
<gene>
    <name evidence="4" type="ORF">NWE54_06505</name>
</gene>
<dbReference type="SUPFAM" id="SSF51556">
    <property type="entry name" value="Metallo-dependent hydrolases"/>
    <property type="match status" value="1"/>
</dbReference>
<dbReference type="InterPro" id="IPR050287">
    <property type="entry name" value="MTA/SAH_deaminase"/>
</dbReference>
<accession>A0A9E7ZY00</accession>
<dbReference type="GO" id="GO:0016810">
    <property type="term" value="F:hydrolase activity, acting on carbon-nitrogen (but not peptide) bonds"/>
    <property type="evidence" value="ECO:0007669"/>
    <property type="project" value="InterPro"/>
</dbReference>